<dbReference type="Proteomes" id="UP000003340">
    <property type="component" value="Unassembled WGS sequence"/>
</dbReference>
<keyword evidence="2" id="KW-1185">Reference proteome</keyword>
<accession>C0EF89</accession>
<evidence type="ECO:0000313" key="1">
    <source>
        <dbReference type="EMBL" id="EEG29861.1"/>
    </source>
</evidence>
<dbReference type="AlphaFoldDB" id="C0EF89"/>
<dbReference type="STRING" id="537013.CLOSTMETH_02530"/>
<name>C0EF89_9FIRM</name>
<organism evidence="1 2">
    <name type="scientific">[Clostridium] methylpentosum DSM 5476</name>
    <dbReference type="NCBI Taxonomy" id="537013"/>
    <lineage>
        <taxon>Bacteria</taxon>
        <taxon>Bacillati</taxon>
        <taxon>Bacillota</taxon>
        <taxon>Clostridia</taxon>
        <taxon>Eubacteriales</taxon>
        <taxon>Oscillospiraceae</taxon>
        <taxon>Oscillospiraceae incertae sedis</taxon>
    </lineage>
</organism>
<protein>
    <submittedName>
        <fullName evidence="1">Uncharacterized protein</fullName>
    </submittedName>
</protein>
<evidence type="ECO:0000313" key="2">
    <source>
        <dbReference type="Proteomes" id="UP000003340"/>
    </source>
</evidence>
<gene>
    <name evidence="1" type="ORF">CLOSTMETH_02530</name>
</gene>
<comment type="caution">
    <text evidence="1">The sequence shown here is derived from an EMBL/GenBank/DDBJ whole genome shotgun (WGS) entry which is preliminary data.</text>
</comment>
<reference evidence="1 2" key="2">
    <citation type="submission" date="2009-02" db="EMBL/GenBank/DDBJ databases">
        <title>Draft genome sequence of Clostridium methylpentosum (DSM 5476).</title>
        <authorList>
            <person name="Sudarsanam P."/>
            <person name="Ley R."/>
            <person name="Guruge J."/>
            <person name="Turnbaugh P.J."/>
            <person name="Mahowald M."/>
            <person name="Liep D."/>
            <person name="Gordon J."/>
        </authorList>
    </citation>
    <scope>NUCLEOTIDE SEQUENCE [LARGE SCALE GENOMIC DNA]</scope>
    <source>
        <strain evidence="1 2">DSM 5476</strain>
    </source>
</reference>
<dbReference type="HOGENOM" id="CLU_2408066_0_0_9"/>
<reference evidence="1 2" key="1">
    <citation type="submission" date="2009-01" db="EMBL/GenBank/DDBJ databases">
        <authorList>
            <person name="Fulton L."/>
            <person name="Clifton S."/>
            <person name="Fulton B."/>
            <person name="Xu J."/>
            <person name="Minx P."/>
            <person name="Pepin K.H."/>
            <person name="Johnson M."/>
            <person name="Bhonagiri V."/>
            <person name="Nash W.E."/>
            <person name="Mardis E.R."/>
            <person name="Wilson R.K."/>
        </authorList>
    </citation>
    <scope>NUCLEOTIDE SEQUENCE [LARGE SCALE GENOMIC DNA]</scope>
    <source>
        <strain evidence="1 2">DSM 5476</strain>
    </source>
</reference>
<sequence>MDSVIKKQPEFTRYKDTIEFRTGYGSIWKKAPKVLPLNGEAAGARADRRTVRRSKRGFAGRGPVAACRERLPKKLASHWFWKKSDASAKKRR</sequence>
<proteinExistence type="predicted"/>
<dbReference type="EMBL" id="ACEC01000085">
    <property type="protein sequence ID" value="EEG29861.1"/>
    <property type="molecule type" value="Genomic_DNA"/>
</dbReference>